<comment type="caution">
    <text evidence="1">The sequence shown here is derived from an EMBL/GenBank/DDBJ whole genome shotgun (WGS) entry which is preliminary data.</text>
</comment>
<dbReference type="RefSeq" id="WP_023052710.1">
    <property type="nucleotide sequence ID" value="NZ_AWXA01000005.1"/>
</dbReference>
<reference evidence="1 2" key="1">
    <citation type="submission" date="2013-09" db="EMBL/GenBank/DDBJ databases">
        <authorList>
            <person name="Durkin A.S."/>
            <person name="Haft D.R."/>
            <person name="McCorrison J."/>
            <person name="Torralba M."/>
            <person name="Gillis M."/>
            <person name="Haft D.H."/>
            <person name="Methe B."/>
            <person name="Sutton G."/>
            <person name="Nelson K.E."/>
        </authorList>
    </citation>
    <scope>NUCLEOTIDE SEQUENCE [LARGE SCALE GENOMIC DNA]</scope>
    <source>
        <strain evidence="1 2">BV3C16-1</strain>
    </source>
</reference>
<evidence type="ECO:0000313" key="1">
    <source>
        <dbReference type="EMBL" id="ERT62382.1"/>
    </source>
</evidence>
<dbReference type="PATRIC" id="fig|1111454.3.peg.179"/>
<proteinExistence type="predicted"/>
<keyword evidence="2" id="KW-1185">Reference proteome</keyword>
<dbReference type="STRING" id="1111454.HMPREF1250_0241"/>
<dbReference type="AlphaFoldDB" id="U7USF4"/>
<name>U7USF4_9FIRM</name>
<accession>U7USF4</accession>
<protein>
    <submittedName>
        <fullName evidence="1">Uncharacterized protein</fullName>
    </submittedName>
</protein>
<organism evidence="1 2">
    <name type="scientific">Megasphaera vaginalis</name>
    <name type="common">ex Srinivasan et al. 2021</name>
    <dbReference type="NCBI Taxonomy" id="1111454"/>
    <lineage>
        <taxon>Bacteria</taxon>
        <taxon>Bacillati</taxon>
        <taxon>Bacillota</taxon>
        <taxon>Negativicutes</taxon>
        <taxon>Veillonellales</taxon>
        <taxon>Veillonellaceae</taxon>
        <taxon>Megasphaera</taxon>
    </lineage>
</organism>
<dbReference type="Proteomes" id="UP000017090">
    <property type="component" value="Unassembled WGS sequence"/>
</dbReference>
<dbReference type="EMBL" id="AWXA01000005">
    <property type="protein sequence ID" value="ERT62382.1"/>
    <property type="molecule type" value="Genomic_DNA"/>
</dbReference>
<evidence type="ECO:0000313" key="2">
    <source>
        <dbReference type="Proteomes" id="UP000017090"/>
    </source>
</evidence>
<gene>
    <name evidence="1" type="ORF">HMPREF1250_0241</name>
</gene>
<sequence>MAKSYKDPTGDLAVGRVYKEAKVKRQLFKKAVMLLAFVCDFKIKIEFIERRKG</sequence>